<protein>
    <recommendedName>
        <fullName evidence="6">EamA domain-containing protein</fullName>
    </recommendedName>
</protein>
<evidence type="ECO:0000256" key="5">
    <source>
        <dbReference type="SAM" id="Phobius"/>
    </source>
</evidence>
<feature type="transmembrane region" description="Helical" evidence="5">
    <location>
        <begin position="104"/>
        <end position="120"/>
    </location>
</feature>
<evidence type="ECO:0000256" key="1">
    <source>
        <dbReference type="ARBA" id="ARBA00004141"/>
    </source>
</evidence>
<gene>
    <name evidence="7" type="ORF">METZ01_LOCUS427292</name>
</gene>
<feature type="transmembrane region" description="Helical" evidence="5">
    <location>
        <begin position="183"/>
        <end position="208"/>
    </location>
</feature>
<evidence type="ECO:0000256" key="4">
    <source>
        <dbReference type="ARBA" id="ARBA00023136"/>
    </source>
</evidence>
<evidence type="ECO:0000256" key="3">
    <source>
        <dbReference type="ARBA" id="ARBA00022989"/>
    </source>
</evidence>
<name>A0A382XVX8_9ZZZZ</name>
<feature type="domain" description="EamA" evidence="6">
    <location>
        <begin position="11"/>
        <end position="143"/>
    </location>
</feature>
<keyword evidence="4 5" id="KW-0472">Membrane</keyword>
<feature type="non-terminal residue" evidence="7">
    <location>
        <position position="1"/>
    </location>
</feature>
<feature type="transmembrane region" description="Helical" evidence="5">
    <location>
        <begin position="129"/>
        <end position="147"/>
    </location>
</feature>
<evidence type="ECO:0000256" key="2">
    <source>
        <dbReference type="ARBA" id="ARBA00022692"/>
    </source>
</evidence>
<comment type="subcellular location">
    <subcellularLocation>
        <location evidence="1">Membrane</location>
        <topology evidence="1">Multi-pass membrane protein</topology>
    </subcellularLocation>
</comment>
<dbReference type="SUPFAM" id="SSF103481">
    <property type="entry name" value="Multidrug resistance efflux transporter EmrE"/>
    <property type="match status" value="1"/>
</dbReference>
<feature type="non-terminal residue" evidence="7">
    <location>
        <position position="217"/>
    </location>
</feature>
<dbReference type="PANTHER" id="PTHR22911:SF6">
    <property type="entry name" value="SOLUTE CARRIER FAMILY 35 MEMBER G1"/>
    <property type="match status" value="1"/>
</dbReference>
<sequence length="217" mass="23513">VPPSAFDLPLRGIFLYVSQVVCFLVISMTVKSLAPYFAVTELLLVRFVFALLVVLAVIGPKRGPGFFKTRYPIDHMIRTCCGMVALGLSFVALSGAFIANATAVILSAPIIAVVLAFFVLREQIRPSRMIGVVIGFCGILMIVKPGLGGSSPAIYAAFGAAVFFAFVVVWLRKLNRTEHPLCISFFYTLSGTAVFLVWTLLIGFSNAWMQGPKLLGL</sequence>
<dbReference type="EMBL" id="UINC01170410">
    <property type="protein sequence ID" value="SVD74438.1"/>
    <property type="molecule type" value="Genomic_DNA"/>
</dbReference>
<feature type="transmembrane region" description="Helical" evidence="5">
    <location>
        <begin position="36"/>
        <end position="58"/>
    </location>
</feature>
<feature type="transmembrane region" description="Helical" evidence="5">
    <location>
        <begin position="12"/>
        <end position="30"/>
    </location>
</feature>
<organism evidence="7">
    <name type="scientific">marine metagenome</name>
    <dbReference type="NCBI Taxonomy" id="408172"/>
    <lineage>
        <taxon>unclassified sequences</taxon>
        <taxon>metagenomes</taxon>
        <taxon>ecological metagenomes</taxon>
    </lineage>
</organism>
<evidence type="ECO:0000259" key="6">
    <source>
        <dbReference type="Pfam" id="PF00892"/>
    </source>
</evidence>
<dbReference type="GO" id="GO:0016020">
    <property type="term" value="C:membrane"/>
    <property type="evidence" value="ECO:0007669"/>
    <property type="project" value="UniProtKB-SubCell"/>
</dbReference>
<evidence type="ECO:0000313" key="7">
    <source>
        <dbReference type="EMBL" id="SVD74438.1"/>
    </source>
</evidence>
<keyword evidence="3 5" id="KW-1133">Transmembrane helix</keyword>
<proteinExistence type="predicted"/>
<keyword evidence="2 5" id="KW-0812">Transmembrane</keyword>
<dbReference type="Pfam" id="PF00892">
    <property type="entry name" value="EamA"/>
    <property type="match status" value="1"/>
</dbReference>
<feature type="transmembrane region" description="Helical" evidence="5">
    <location>
        <begin position="153"/>
        <end position="171"/>
    </location>
</feature>
<dbReference type="InterPro" id="IPR037185">
    <property type="entry name" value="EmrE-like"/>
</dbReference>
<dbReference type="InterPro" id="IPR000620">
    <property type="entry name" value="EamA_dom"/>
</dbReference>
<accession>A0A382XVX8</accession>
<dbReference type="AlphaFoldDB" id="A0A382XVX8"/>
<reference evidence="7" key="1">
    <citation type="submission" date="2018-05" db="EMBL/GenBank/DDBJ databases">
        <authorList>
            <person name="Lanie J.A."/>
            <person name="Ng W.-L."/>
            <person name="Kazmierczak K.M."/>
            <person name="Andrzejewski T.M."/>
            <person name="Davidsen T.M."/>
            <person name="Wayne K.J."/>
            <person name="Tettelin H."/>
            <person name="Glass J.I."/>
            <person name="Rusch D."/>
            <person name="Podicherti R."/>
            <person name="Tsui H.-C.T."/>
            <person name="Winkler M.E."/>
        </authorList>
    </citation>
    <scope>NUCLEOTIDE SEQUENCE</scope>
</reference>
<dbReference type="PANTHER" id="PTHR22911">
    <property type="entry name" value="ACYL-MALONYL CONDENSING ENZYME-RELATED"/>
    <property type="match status" value="1"/>
</dbReference>